<dbReference type="AlphaFoldDB" id="A0ABD2A5X2"/>
<keyword evidence="2" id="KW-1185">Reference proteome</keyword>
<sequence length="20" mass="2213">MYTCKHLAMATTAESPITNE</sequence>
<proteinExistence type="predicted"/>
<evidence type="ECO:0000313" key="1">
    <source>
        <dbReference type="EMBL" id="KAL2715991.1"/>
    </source>
</evidence>
<gene>
    <name evidence="1" type="ORF">V1478_013667</name>
</gene>
<name>A0ABD2A5X2_VESSQ</name>
<dbReference type="Proteomes" id="UP001607302">
    <property type="component" value="Unassembled WGS sequence"/>
</dbReference>
<organism evidence="1 2">
    <name type="scientific">Vespula squamosa</name>
    <name type="common">Southern yellow jacket</name>
    <name type="synonym">Wasp</name>
    <dbReference type="NCBI Taxonomy" id="30214"/>
    <lineage>
        <taxon>Eukaryota</taxon>
        <taxon>Metazoa</taxon>
        <taxon>Ecdysozoa</taxon>
        <taxon>Arthropoda</taxon>
        <taxon>Hexapoda</taxon>
        <taxon>Insecta</taxon>
        <taxon>Pterygota</taxon>
        <taxon>Neoptera</taxon>
        <taxon>Endopterygota</taxon>
        <taxon>Hymenoptera</taxon>
        <taxon>Apocrita</taxon>
        <taxon>Aculeata</taxon>
        <taxon>Vespoidea</taxon>
        <taxon>Vespidae</taxon>
        <taxon>Vespinae</taxon>
        <taxon>Vespula</taxon>
    </lineage>
</organism>
<protein>
    <recommendedName>
        <fullName evidence="3">Ribulose-1,5-bisphosphate carboxylase/oxygenase large subunit</fullName>
    </recommendedName>
</protein>
<dbReference type="EMBL" id="JAUDFV010000154">
    <property type="protein sequence ID" value="KAL2715991.1"/>
    <property type="molecule type" value="Genomic_DNA"/>
</dbReference>
<accession>A0ABD2A5X2</accession>
<reference evidence="1 2" key="1">
    <citation type="journal article" date="2024" name="Ann. Entomol. Soc. Am.">
        <title>Genomic analyses of the southern and eastern yellowjacket wasps (Hymenoptera: Vespidae) reveal evolutionary signatures of social life.</title>
        <authorList>
            <person name="Catto M.A."/>
            <person name="Caine P.B."/>
            <person name="Orr S.E."/>
            <person name="Hunt B.G."/>
            <person name="Goodisman M.A.D."/>
        </authorList>
    </citation>
    <scope>NUCLEOTIDE SEQUENCE [LARGE SCALE GENOMIC DNA]</scope>
    <source>
        <strain evidence="1">233</strain>
        <tissue evidence="1">Head and thorax</tissue>
    </source>
</reference>
<evidence type="ECO:0008006" key="3">
    <source>
        <dbReference type="Google" id="ProtNLM"/>
    </source>
</evidence>
<comment type="caution">
    <text evidence="1">The sequence shown here is derived from an EMBL/GenBank/DDBJ whole genome shotgun (WGS) entry which is preliminary data.</text>
</comment>
<evidence type="ECO:0000313" key="2">
    <source>
        <dbReference type="Proteomes" id="UP001607302"/>
    </source>
</evidence>